<evidence type="ECO:0000313" key="2">
    <source>
        <dbReference type="Proteomes" id="UP000483820"/>
    </source>
</evidence>
<gene>
    <name evidence="1" type="ORF">GCK72_000871</name>
</gene>
<dbReference type="EMBL" id="WUAV01000001">
    <property type="protein sequence ID" value="KAF1769058.1"/>
    <property type="molecule type" value="Genomic_DNA"/>
</dbReference>
<dbReference type="CTD" id="78773192"/>
<dbReference type="Proteomes" id="UP000483820">
    <property type="component" value="Chromosome I"/>
</dbReference>
<accession>A0A6A5HMC4</accession>
<name>A0A6A5HMC4_CAERE</name>
<dbReference type="KEGG" id="crq:GCK72_000871"/>
<proteinExistence type="predicted"/>
<dbReference type="AlphaFoldDB" id="A0A6A5HMC4"/>
<dbReference type="GeneID" id="78773192"/>
<comment type="caution">
    <text evidence="1">The sequence shown here is derived from an EMBL/GenBank/DDBJ whole genome shotgun (WGS) entry which is preliminary data.</text>
</comment>
<reference evidence="1 2" key="1">
    <citation type="submission" date="2019-12" db="EMBL/GenBank/DDBJ databases">
        <title>Chromosome-level assembly of the Caenorhabditis remanei genome.</title>
        <authorList>
            <person name="Teterina A.A."/>
            <person name="Willis J.H."/>
            <person name="Phillips P.C."/>
        </authorList>
    </citation>
    <scope>NUCLEOTIDE SEQUENCE [LARGE SCALE GENOMIC DNA]</scope>
    <source>
        <strain evidence="1 2">PX506</strain>
        <tissue evidence="1">Whole organism</tissue>
    </source>
</reference>
<protein>
    <submittedName>
        <fullName evidence="1">Uncharacterized protein</fullName>
    </submittedName>
</protein>
<evidence type="ECO:0000313" key="1">
    <source>
        <dbReference type="EMBL" id="KAF1769058.1"/>
    </source>
</evidence>
<dbReference type="RefSeq" id="XP_053591367.1">
    <property type="nucleotide sequence ID" value="XM_053722722.1"/>
</dbReference>
<organism evidence="1 2">
    <name type="scientific">Caenorhabditis remanei</name>
    <name type="common">Caenorhabditis vulgaris</name>
    <dbReference type="NCBI Taxonomy" id="31234"/>
    <lineage>
        <taxon>Eukaryota</taxon>
        <taxon>Metazoa</taxon>
        <taxon>Ecdysozoa</taxon>
        <taxon>Nematoda</taxon>
        <taxon>Chromadorea</taxon>
        <taxon>Rhabditida</taxon>
        <taxon>Rhabditina</taxon>
        <taxon>Rhabditomorpha</taxon>
        <taxon>Rhabditoidea</taxon>
        <taxon>Rhabditidae</taxon>
        <taxon>Peloderinae</taxon>
        <taxon>Caenorhabditis</taxon>
    </lineage>
</organism>
<sequence length="133" mass="14704">MELSAHNVVVVSSKDSNGVTALPIPDSHGLVIGSRDDPWILVVEESGTNVVKMSKKSENASLLLVIPHFNLIVISSRHKNRLIVMEADSSNWSIMFIELVEQNTHSIVPKLDNSTVERSENPWSGRVEGYSLK</sequence>